<dbReference type="PATRIC" id="fig|66876.3.peg.779"/>
<dbReference type="AlphaFoldDB" id="A0A0N0XZQ9"/>
<reference evidence="3" key="1">
    <citation type="submission" date="2015-07" db="EMBL/GenBank/DDBJ databases">
        <authorList>
            <person name="Ju K.-S."/>
            <person name="Doroghazi J.R."/>
            <person name="Metcalf W.W."/>
        </authorList>
    </citation>
    <scope>NUCLEOTIDE SEQUENCE [LARGE SCALE GENOMIC DNA]</scope>
    <source>
        <strain evidence="3">NRRL ISP-5002</strain>
    </source>
</reference>
<gene>
    <name evidence="2" type="ORF">ADL29_03605</name>
</gene>
<dbReference type="EMBL" id="LGKG01000002">
    <property type="protein sequence ID" value="KPC66527.1"/>
    <property type="molecule type" value="Genomic_DNA"/>
</dbReference>
<sequence>MPHTPIRPAQPFDEKWITQALSGFIEGAGHWMPGTLAAFTEVGGYLTGSGEEAPARYRGWNWYRFIGRCGAVALRASSFHVQDHLRAVQLAMLDVWAETPFADPEVRARMRTGVLELADKDTHAARTHDGAVVALHGIGAGRDGQRFVELRTGSAQPPAPGRITATEPVPAAGWDTPDRLRRLVHLVREKGPAPWDRAAAAVLAERTGLSRAGAALLLAGMPDVKYGYRGLNAEARKVMGLKQSEAEAGERELGSMRVAERLDLLADVLPADPGQLWQEGGQLALAERVAEAWRRQQGVRPAVPESTLAVAAEHSDVRMAPAAVCAVFADPAREPRLTRDPDTRLRVNSISGGGWEGDEGFRFRELLAVACDAVDWVYAELPEGDPVRRGVPETVRLLRERLAHPELLLSARGRSLRGRTVAELLPGFPGALPYLDAAEPLAHPTLDDGLVVVSEAGFDRRGERAAPGVYFRPGRYGDDERSRRLEAVVDAEDSHLALVRRLRGPEFERIVQRITEGSLPPGGYETDPRLSAPKVLEEAVAATGLDTDAATLYLQLLALPVPTDRRIRRFNQWTPGHHKAVAAGLVEAGLVVADRRARAGRGVFLPGDWAGGDKFYPPMETWKAGLLGVRVIGRKVYSRPVAGPLPELFARAWRTRPH</sequence>
<evidence type="ECO:0000313" key="2">
    <source>
        <dbReference type="EMBL" id="KPC66527.1"/>
    </source>
</evidence>
<dbReference type="RefSeq" id="WP_053922306.1">
    <property type="nucleotide sequence ID" value="NZ_LGKG01000002.1"/>
</dbReference>
<protein>
    <submittedName>
        <fullName evidence="2">Uncharacterized protein</fullName>
    </submittedName>
</protein>
<evidence type="ECO:0000313" key="3">
    <source>
        <dbReference type="Proteomes" id="UP000037982"/>
    </source>
</evidence>
<feature type="region of interest" description="Disordered" evidence="1">
    <location>
        <begin position="152"/>
        <end position="174"/>
    </location>
</feature>
<proteinExistence type="predicted"/>
<accession>A0A0N0XZQ9</accession>
<name>A0A0N0XZQ9_9ACTN</name>
<comment type="caution">
    <text evidence="2">The sequence shown here is derived from an EMBL/GenBank/DDBJ whole genome shotgun (WGS) entry which is preliminary data.</text>
</comment>
<dbReference type="Proteomes" id="UP000037982">
    <property type="component" value="Unassembled WGS sequence"/>
</dbReference>
<organism evidence="2 3">
    <name type="scientific">Streptomyces chattanoogensis</name>
    <dbReference type="NCBI Taxonomy" id="66876"/>
    <lineage>
        <taxon>Bacteria</taxon>
        <taxon>Bacillati</taxon>
        <taxon>Actinomycetota</taxon>
        <taxon>Actinomycetes</taxon>
        <taxon>Kitasatosporales</taxon>
        <taxon>Streptomycetaceae</taxon>
        <taxon>Streptomyces</taxon>
    </lineage>
</organism>
<evidence type="ECO:0000256" key="1">
    <source>
        <dbReference type="SAM" id="MobiDB-lite"/>
    </source>
</evidence>
<keyword evidence="3" id="KW-1185">Reference proteome</keyword>